<dbReference type="InterPro" id="IPR029062">
    <property type="entry name" value="Class_I_gatase-like"/>
</dbReference>
<dbReference type="Gene3D" id="3.40.50.880">
    <property type="match status" value="1"/>
</dbReference>
<keyword evidence="2" id="KW-1185">Reference proteome</keyword>
<dbReference type="CDD" id="cd01745">
    <property type="entry name" value="GATase1_2"/>
    <property type="match status" value="1"/>
</dbReference>
<dbReference type="SUPFAM" id="SSF52317">
    <property type="entry name" value="Class I glutamine amidotransferase-like"/>
    <property type="match status" value="1"/>
</dbReference>
<dbReference type="eggNOG" id="COG2071">
    <property type="taxonomic scope" value="Bacteria"/>
</dbReference>
<evidence type="ECO:0000313" key="1">
    <source>
        <dbReference type="EMBL" id="AGF56306.1"/>
    </source>
</evidence>
<keyword evidence="1" id="KW-0808">Transferase</keyword>
<dbReference type="PROSITE" id="PS51273">
    <property type="entry name" value="GATASE_TYPE_1"/>
    <property type="match status" value="1"/>
</dbReference>
<evidence type="ECO:0000313" key="2">
    <source>
        <dbReference type="Proteomes" id="UP000011728"/>
    </source>
</evidence>
<dbReference type="HOGENOM" id="CLU_030756_2_1_9"/>
<dbReference type="GO" id="GO:0016740">
    <property type="term" value="F:transferase activity"/>
    <property type="evidence" value="ECO:0007669"/>
    <property type="project" value="UniProtKB-KW"/>
</dbReference>
<dbReference type="RefSeq" id="WP_015392625.1">
    <property type="nucleotide sequence ID" value="NC_020291.1"/>
</dbReference>
<dbReference type="STRING" id="36745.CLSAP_23600"/>
<organism evidence="1 2">
    <name type="scientific">Clostridium saccharoperbutylacetonicum N1-4(HMT)</name>
    <dbReference type="NCBI Taxonomy" id="931276"/>
    <lineage>
        <taxon>Bacteria</taxon>
        <taxon>Bacillati</taxon>
        <taxon>Bacillota</taxon>
        <taxon>Clostridia</taxon>
        <taxon>Eubacteriales</taxon>
        <taxon>Clostridiaceae</taxon>
        <taxon>Clostridium</taxon>
    </lineage>
</organism>
<keyword evidence="1" id="KW-0315">Glutamine amidotransferase</keyword>
<dbReference type="EMBL" id="CP004121">
    <property type="protein sequence ID" value="AGF56306.1"/>
    <property type="molecule type" value="Genomic_DNA"/>
</dbReference>
<accession>M1MNL3</accession>
<proteinExistence type="predicted"/>
<dbReference type="PATRIC" id="fig|931276.5.peg.2547"/>
<sequence length="240" mass="27425">MKPIIGLALSNRVKSKKAYSVINNDYIKAVQKAGGTPILIPFSDNIENIKVYIDKIQGIIFTGGEDISPLFYNEEPRKEVQCIIEERDKFELELFKEVYIKNIPILGICRGLQLINIALGGNLYQDIKFQIPNSYGHAPRQTLRSNLYHSVKIEKSSRLFDIFKTEDLKVNSFHHQSVKKLGENLKISAVSNDNIVEGIESTNDKFLVAVQWHPENLIENHPEFLKLFQTFIYMAGKELA</sequence>
<reference evidence="1 2" key="1">
    <citation type="submission" date="2013-02" db="EMBL/GenBank/DDBJ databases">
        <title>Genome sequence of Clostridium saccharoperbutylacetonicum N1-4(HMT).</title>
        <authorList>
            <person name="Poehlein A."/>
            <person name="Daniel R."/>
        </authorList>
    </citation>
    <scope>NUCLEOTIDE SEQUENCE [LARGE SCALE GENOMIC DNA]</scope>
    <source>
        <strain evidence="2">N1-4(HMT)</strain>
    </source>
</reference>
<dbReference type="PANTHER" id="PTHR43235">
    <property type="entry name" value="GLUTAMINE AMIDOTRANSFERASE PB2B2.05-RELATED"/>
    <property type="match status" value="1"/>
</dbReference>
<dbReference type="KEGG" id="csr:Cspa_c25410"/>
<dbReference type="Proteomes" id="UP000011728">
    <property type="component" value="Chromosome"/>
</dbReference>
<dbReference type="GO" id="GO:0016811">
    <property type="term" value="F:hydrolase activity, acting on carbon-nitrogen (but not peptide) bonds, in linear amides"/>
    <property type="evidence" value="ECO:0007669"/>
    <property type="project" value="InterPro"/>
</dbReference>
<dbReference type="PANTHER" id="PTHR43235:SF1">
    <property type="entry name" value="GLUTAMINE AMIDOTRANSFERASE PB2B2.05-RELATED"/>
    <property type="match status" value="1"/>
</dbReference>
<dbReference type="AlphaFoldDB" id="M1MNL3"/>
<dbReference type="FunFam" id="3.40.50.880:FF:000030">
    <property type="entry name" value="Gamma-glutamyl-gamma-aminobutyrate hydrolase PuuD"/>
    <property type="match status" value="1"/>
</dbReference>
<dbReference type="Pfam" id="PF07722">
    <property type="entry name" value="Peptidase_C26"/>
    <property type="match status" value="1"/>
</dbReference>
<gene>
    <name evidence="1" type="ORF">Cspa_c25410</name>
</gene>
<dbReference type="OrthoDB" id="9813383at2"/>
<dbReference type="InterPro" id="IPR011697">
    <property type="entry name" value="Peptidase_C26"/>
</dbReference>
<dbReference type="GO" id="GO:0005829">
    <property type="term" value="C:cytosol"/>
    <property type="evidence" value="ECO:0007669"/>
    <property type="project" value="TreeGrafter"/>
</dbReference>
<dbReference type="InterPro" id="IPR044668">
    <property type="entry name" value="PuuD-like"/>
</dbReference>
<protein>
    <submittedName>
        <fullName evidence="1">Putative glutamine amidotransferase</fullName>
    </submittedName>
</protein>
<name>M1MNL3_9CLOT</name>